<gene>
    <name evidence="1" type="ORF">BDZ94DRAFT_1256774</name>
</gene>
<dbReference type="Proteomes" id="UP000807353">
    <property type="component" value="Unassembled WGS sequence"/>
</dbReference>
<sequence length="400" mass="45064">MVHAHVPPDIIYSIIDELGSDKPALQHCSLVSRSFLPPCRSHLFSNIVLSHPKPCRGLYRALNNNPSLACYVRDLSVISGVQAEFRGRDWVTIENTLPDVLQILHELRSFTFRNIYPRALSWDILPLELRNGILELSFSPINAITLDHLSNLPISDFARFIHLKTLRWINIHLDQEHYANARKSLTNSMGLYKSRPWGKGHLASLEIRGSARSGHLLVDALRHTYSPLQLNQLRELSLDGNCAFAAEVTETAAQSLERLSWERLGADNEGLYASSPIIVGVLRTITLSTKFARDKPSDPLPSLVAALRAVSLTDRSVLENLFILLDFTGVWKFSVTARDVEEICEYPIWRELDTVLTSGVFTRLRIVRIILKVSDGLGEFKPLVTRQMPMLATMGVLWVT</sequence>
<accession>A0A9P5Y9H7</accession>
<organism evidence="1 2">
    <name type="scientific">Collybia nuda</name>
    <dbReference type="NCBI Taxonomy" id="64659"/>
    <lineage>
        <taxon>Eukaryota</taxon>
        <taxon>Fungi</taxon>
        <taxon>Dikarya</taxon>
        <taxon>Basidiomycota</taxon>
        <taxon>Agaricomycotina</taxon>
        <taxon>Agaricomycetes</taxon>
        <taxon>Agaricomycetidae</taxon>
        <taxon>Agaricales</taxon>
        <taxon>Tricholomatineae</taxon>
        <taxon>Clitocybaceae</taxon>
        <taxon>Collybia</taxon>
    </lineage>
</organism>
<name>A0A9P5Y9H7_9AGAR</name>
<evidence type="ECO:0000313" key="2">
    <source>
        <dbReference type="Proteomes" id="UP000807353"/>
    </source>
</evidence>
<keyword evidence="2" id="KW-1185">Reference proteome</keyword>
<dbReference type="AlphaFoldDB" id="A0A9P5Y9H7"/>
<comment type="caution">
    <text evidence="1">The sequence shown here is derived from an EMBL/GenBank/DDBJ whole genome shotgun (WGS) entry which is preliminary data.</text>
</comment>
<protein>
    <submittedName>
        <fullName evidence="1">Uncharacterized protein</fullName>
    </submittedName>
</protein>
<reference evidence="1" key="1">
    <citation type="submission" date="2020-11" db="EMBL/GenBank/DDBJ databases">
        <authorList>
            <consortium name="DOE Joint Genome Institute"/>
            <person name="Ahrendt S."/>
            <person name="Riley R."/>
            <person name="Andreopoulos W."/>
            <person name="Labutti K."/>
            <person name="Pangilinan J."/>
            <person name="Ruiz-Duenas F.J."/>
            <person name="Barrasa J.M."/>
            <person name="Sanchez-Garcia M."/>
            <person name="Camarero S."/>
            <person name="Miyauchi S."/>
            <person name="Serrano A."/>
            <person name="Linde D."/>
            <person name="Babiker R."/>
            <person name="Drula E."/>
            <person name="Ayuso-Fernandez I."/>
            <person name="Pacheco R."/>
            <person name="Padilla G."/>
            <person name="Ferreira P."/>
            <person name="Barriuso J."/>
            <person name="Kellner H."/>
            <person name="Castanera R."/>
            <person name="Alfaro M."/>
            <person name="Ramirez L."/>
            <person name="Pisabarro A.G."/>
            <person name="Kuo A."/>
            <person name="Tritt A."/>
            <person name="Lipzen A."/>
            <person name="He G."/>
            <person name="Yan M."/>
            <person name="Ng V."/>
            <person name="Cullen D."/>
            <person name="Martin F."/>
            <person name="Rosso M.-N."/>
            <person name="Henrissat B."/>
            <person name="Hibbett D."/>
            <person name="Martinez A.T."/>
            <person name="Grigoriev I.V."/>
        </authorList>
    </citation>
    <scope>NUCLEOTIDE SEQUENCE</scope>
    <source>
        <strain evidence="1">CBS 247.69</strain>
    </source>
</reference>
<dbReference type="EMBL" id="MU150255">
    <property type="protein sequence ID" value="KAF9464291.1"/>
    <property type="molecule type" value="Genomic_DNA"/>
</dbReference>
<proteinExistence type="predicted"/>
<evidence type="ECO:0000313" key="1">
    <source>
        <dbReference type="EMBL" id="KAF9464291.1"/>
    </source>
</evidence>
<dbReference type="OrthoDB" id="2788229at2759"/>